<organism evidence="5">
    <name type="scientific">Candidatus Kentrum eta</name>
    <dbReference type="NCBI Taxonomy" id="2126337"/>
    <lineage>
        <taxon>Bacteria</taxon>
        <taxon>Pseudomonadati</taxon>
        <taxon>Pseudomonadota</taxon>
        <taxon>Gammaproteobacteria</taxon>
        <taxon>Candidatus Kentrum</taxon>
    </lineage>
</organism>
<dbReference type="EMBL" id="CAADFI010000589">
    <property type="protein sequence ID" value="VFK05457.1"/>
    <property type="molecule type" value="Genomic_DNA"/>
</dbReference>
<dbReference type="EMBL" id="CAADFG010000604">
    <property type="protein sequence ID" value="VFK05966.1"/>
    <property type="molecule type" value="Genomic_DNA"/>
</dbReference>
<evidence type="ECO:0000313" key="4">
    <source>
        <dbReference type="EMBL" id="VFK05966.1"/>
    </source>
</evidence>
<dbReference type="Pfam" id="PF20567">
    <property type="entry name" value="DUF6776"/>
    <property type="match status" value="1"/>
</dbReference>
<dbReference type="EMBL" id="CAADFJ010000599">
    <property type="protein sequence ID" value="VFK09354.1"/>
    <property type="molecule type" value="Genomic_DNA"/>
</dbReference>
<keyword evidence="1" id="KW-0175">Coiled coil</keyword>
<evidence type="ECO:0000256" key="2">
    <source>
        <dbReference type="SAM" id="Phobius"/>
    </source>
</evidence>
<name>A0A450VX39_9GAMM</name>
<dbReference type="AlphaFoldDB" id="A0A450VX39"/>
<accession>A0A450VX39</accession>
<dbReference type="InterPro" id="IPR046703">
    <property type="entry name" value="DUF6776"/>
</dbReference>
<keyword evidence="2" id="KW-0812">Transmembrane</keyword>
<keyword evidence="2" id="KW-1133">Transmembrane helix</keyword>
<proteinExistence type="predicted"/>
<feature type="coiled-coil region" evidence="1">
    <location>
        <begin position="101"/>
        <end position="128"/>
    </location>
</feature>
<evidence type="ECO:0000313" key="3">
    <source>
        <dbReference type="EMBL" id="VFK05457.1"/>
    </source>
</evidence>
<evidence type="ECO:0000256" key="1">
    <source>
        <dbReference type="SAM" id="Coils"/>
    </source>
</evidence>
<feature type="transmembrane region" description="Helical" evidence="2">
    <location>
        <begin position="30"/>
        <end position="48"/>
    </location>
</feature>
<protein>
    <submittedName>
        <fullName evidence="5">Uncharacterized protein</fullName>
    </submittedName>
</protein>
<evidence type="ECO:0000313" key="5">
    <source>
        <dbReference type="EMBL" id="VFK09354.1"/>
    </source>
</evidence>
<sequence>MSHYNIWKYLSDTRSGKHLVIKHYRPFHQFTLWIMVSVLFGVATYLICLSKLDALVGSCFTANTDEKRLQALNARLTSQNGQLREHVVILERAAQIDHIAYKEINKTVEFLQDEIREVKEELMFYRGLVTSSDRGKGFMIQSFALQPSDADHAYHYRIVLIRFQKDDKEVKGTVDLSVIGKQRGELTRLASSDMMVESSKQLRFRFRNFQKIEGYLILPIGFMPHQVVITANLKGNKTRQITKTIDWLNAID</sequence>
<gene>
    <name evidence="4" type="ORF">BECKH772A_GA0070896_106041</name>
    <name evidence="3" type="ORF">BECKH772B_GA0070898_105891</name>
    <name evidence="5" type="ORF">BECKH772C_GA0070978_105991</name>
</gene>
<keyword evidence="2" id="KW-0472">Membrane</keyword>
<reference evidence="5" key="1">
    <citation type="submission" date="2019-02" db="EMBL/GenBank/DDBJ databases">
        <authorList>
            <person name="Gruber-Vodicka R. H."/>
            <person name="Seah K. B. B."/>
        </authorList>
    </citation>
    <scope>NUCLEOTIDE SEQUENCE</scope>
    <source>
        <strain evidence="5">BECK_SA2B12</strain>
        <strain evidence="4">BECK_SA2B15</strain>
        <strain evidence="3">BECK_SA2B20</strain>
    </source>
</reference>